<dbReference type="SUPFAM" id="SSF111337">
    <property type="entry name" value="QueA-like"/>
    <property type="match status" value="1"/>
</dbReference>
<keyword evidence="6 13" id="KW-0949">S-adenosyl-L-methionine</keyword>
<dbReference type="AlphaFoldDB" id="B0VJ80"/>
<evidence type="ECO:0000256" key="13">
    <source>
        <dbReference type="HAMAP-Rule" id="MF_00113"/>
    </source>
</evidence>
<comment type="subunit">
    <text evidence="3 13">Monomer.</text>
</comment>
<keyword evidence="7 13" id="KW-0671">Queuosine biosynthesis</keyword>
<dbReference type="Pfam" id="PF02547">
    <property type="entry name" value="Queuosine_synth"/>
    <property type="match status" value="1"/>
</dbReference>
<comment type="catalytic activity">
    <reaction evidence="8 13">
        <text>7-aminomethyl-7-carbaguanosine(34) in tRNA + S-adenosyl-L-methionine = epoxyqueuosine(34) in tRNA + adenine + L-methionine + 2 H(+)</text>
        <dbReference type="Rhea" id="RHEA:32155"/>
        <dbReference type="Rhea" id="RHEA-COMP:10342"/>
        <dbReference type="Rhea" id="RHEA-COMP:18582"/>
        <dbReference type="ChEBI" id="CHEBI:15378"/>
        <dbReference type="ChEBI" id="CHEBI:16708"/>
        <dbReference type="ChEBI" id="CHEBI:57844"/>
        <dbReference type="ChEBI" id="CHEBI:59789"/>
        <dbReference type="ChEBI" id="CHEBI:82833"/>
        <dbReference type="ChEBI" id="CHEBI:194443"/>
        <dbReference type="EC" id="2.4.99.17"/>
    </reaction>
</comment>
<dbReference type="FunFam" id="3.40.1780.10:FF:000001">
    <property type="entry name" value="S-adenosylmethionine:tRNA ribosyltransferase-isomerase"/>
    <property type="match status" value="1"/>
</dbReference>
<comment type="subcellular location">
    <subcellularLocation>
        <location evidence="1 13">Cytoplasm</location>
    </subcellularLocation>
</comment>
<evidence type="ECO:0000256" key="7">
    <source>
        <dbReference type="ARBA" id="ARBA00022785"/>
    </source>
</evidence>
<dbReference type="PANTHER" id="PTHR30307">
    <property type="entry name" value="S-ADENOSYLMETHIONINE:TRNA RIBOSYLTRANSFERASE-ISOMERASE"/>
    <property type="match status" value="1"/>
</dbReference>
<keyword evidence="15" id="KW-1185">Reference proteome</keyword>
<dbReference type="GO" id="GO:0051075">
    <property type="term" value="F:S-adenosylmethionine:tRNA ribosyltransferase-isomerase activity"/>
    <property type="evidence" value="ECO:0007669"/>
    <property type="project" value="UniProtKB-EC"/>
</dbReference>
<evidence type="ECO:0000256" key="12">
    <source>
        <dbReference type="ARBA" id="ARBA00076160"/>
    </source>
</evidence>
<dbReference type="KEGG" id="caci:CLOAM1440"/>
<gene>
    <name evidence="13 14" type="primary">queA</name>
    <name evidence="14" type="ordered locus">CLOAM1440</name>
</gene>
<dbReference type="Proteomes" id="UP000002019">
    <property type="component" value="Chromosome"/>
</dbReference>
<comment type="pathway">
    <text evidence="2 13">tRNA modification; tRNA-queuosine biosynthesis.</text>
</comment>
<keyword evidence="4 13" id="KW-0963">Cytoplasm</keyword>
<dbReference type="GO" id="GO:0008616">
    <property type="term" value="P:tRNA queuosine(34) biosynthetic process"/>
    <property type="evidence" value="ECO:0007669"/>
    <property type="project" value="UniProtKB-UniRule"/>
</dbReference>
<comment type="similarity">
    <text evidence="9 13">Belongs to the QueA family.</text>
</comment>
<dbReference type="STRING" id="459349.CLOAM1440"/>
<evidence type="ECO:0000256" key="2">
    <source>
        <dbReference type="ARBA" id="ARBA00004691"/>
    </source>
</evidence>
<proteinExistence type="inferred from homology"/>
<evidence type="ECO:0000256" key="9">
    <source>
        <dbReference type="ARBA" id="ARBA00061210"/>
    </source>
</evidence>
<sequence length="346" mass="39585">MMPDLLATDTYDYYLPKELIAQFPAEKRTDSRLMQVKRQSREIYHHRFTAILELLKEGDLVIINSSKVFPARLFATKETGAKIEILLLHQLNENTWQCIAKPGKKLKSPQWLHFSDNLSGYISQGNSEGIREIQFTCKTDFWDEIKRIGHIPLPPYIERSDTILDSERYQTVYAKENGSIAAPTAGFHFDAEILKALKKKGVLFSEVILHIGIGTFRPVKTKRITDHKMHSELATIPEITAAAINLAKKEGRRVVCVGTTSVRSVESFWQDGEMQSGSKWTDLFIYPGFNFKVTDALLTNFHLPKSTLLMMISAFGGWETIRKAYNIAVQEKYRFFSYGDAMFIED</sequence>
<dbReference type="UniPathway" id="UPA00392"/>
<evidence type="ECO:0000256" key="4">
    <source>
        <dbReference type="ARBA" id="ARBA00022490"/>
    </source>
</evidence>
<evidence type="ECO:0000256" key="6">
    <source>
        <dbReference type="ARBA" id="ARBA00022691"/>
    </source>
</evidence>
<evidence type="ECO:0000256" key="3">
    <source>
        <dbReference type="ARBA" id="ARBA00011245"/>
    </source>
</evidence>
<evidence type="ECO:0000256" key="5">
    <source>
        <dbReference type="ARBA" id="ARBA00022679"/>
    </source>
</evidence>
<dbReference type="FunFam" id="2.40.10.240:FF:000002">
    <property type="entry name" value="S-adenosylmethionine:tRNA ribosyltransferase-isomerase"/>
    <property type="match status" value="1"/>
</dbReference>
<dbReference type="NCBIfam" id="NF001140">
    <property type="entry name" value="PRK00147.1"/>
    <property type="match status" value="1"/>
</dbReference>
<dbReference type="PANTHER" id="PTHR30307:SF0">
    <property type="entry name" value="S-ADENOSYLMETHIONINE:TRNA RIBOSYLTRANSFERASE-ISOMERASE"/>
    <property type="match status" value="1"/>
</dbReference>
<organism evidence="14 15">
    <name type="scientific">Cloacimonas acidaminovorans (strain Evry)</name>
    <dbReference type="NCBI Taxonomy" id="459349"/>
    <lineage>
        <taxon>Bacteria</taxon>
        <taxon>Pseudomonadati</taxon>
        <taxon>Candidatus Cloacimonadota</taxon>
        <taxon>Candidatus Cloacimonadia</taxon>
        <taxon>Candidatus Cloacimonadales</taxon>
        <taxon>Candidatus Cloacimonadaceae</taxon>
        <taxon>Candidatus Cloacimonas</taxon>
    </lineage>
</organism>
<evidence type="ECO:0000256" key="1">
    <source>
        <dbReference type="ARBA" id="ARBA00004496"/>
    </source>
</evidence>
<reference evidence="14 15" key="1">
    <citation type="journal article" date="2008" name="J. Bacteriol.">
        <title>'Candidatus Cloacamonas acidaminovorans': genome sequence reconstruction provides a first glimpse of a new bacterial division.</title>
        <authorList>
            <person name="Pelletier E."/>
            <person name="Kreimeyer A."/>
            <person name="Bocs S."/>
            <person name="Rouy Z."/>
            <person name="Gyapay G."/>
            <person name="Chouari R."/>
            <person name="Riviere D."/>
            <person name="Ganesan A."/>
            <person name="Daegelen P."/>
            <person name="Sghir A."/>
            <person name="Cohen G.N."/>
            <person name="Medigue C."/>
            <person name="Weissenbach J."/>
            <person name="Le Paslier D."/>
        </authorList>
    </citation>
    <scope>NUCLEOTIDE SEQUENCE [LARGE SCALE GENOMIC DNA]</scope>
    <source>
        <strain evidence="15">Evry</strain>
    </source>
</reference>
<dbReference type="GO" id="GO:0005737">
    <property type="term" value="C:cytoplasm"/>
    <property type="evidence" value="ECO:0007669"/>
    <property type="project" value="UniProtKB-SubCell"/>
</dbReference>
<keyword evidence="5 13" id="KW-0808">Transferase</keyword>
<protein>
    <recommendedName>
        <fullName evidence="11 13">S-adenosylmethionine:tRNA ribosyltransferase-isomerase</fullName>
        <ecNumber evidence="10 13">2.4.99.17</ecNumber>
    </recommendedName>
    <alternativeName>
        <fullName evidence="12 13">Queuosine biosynthesis protein QueA</fullName>
    </alternativeName>
</protein>
<dbReference type="HAMAP" id="MF_00113">
    <property type="entry name" value="QueA"/>
    <property type="match status" value="1"/>
</dbReference>
<dbReference type="InterPro" id="IPR042118">
    <property type="entry name" value="QueA_dom1"/>
</dbReference>
<name>B0VJ80_CLOAI</name>
<comment type="function">
    <text evidence="13">Transfers and isomerizes the ribose moiety from AdoMet to the 7-aminomethyl group of 7-deazaguanine (preQ1-tRNA) to give epoxyqueuosine (oQ-tRNA).</text>
</comment>
<dbReference type="EC" id="2.4.99.17" evidence="10 13"/>
<dbReference type="eggNOG" id="COG0809">
    <property type="taxonomic scope" value="Bacteria"/>
</dbReference>
<evidence type="ECO:0000313" key="15">
    <source>
        <dbReference type="Proteomes" id="UP000002019"/>
    </source>
</evidence>
<evidence type="ECO:0000256" key="11">
    <source>
        <dbReference type="ARBA" id="ARBA00069325"/>
    </source>
</evidence>
<evidence type="ECO:0000256" key="10">
    <source>
        <dbReference type="ARBA" id="ARBA00066503"/>
    </source>
</evidence>
<dbReference type="Gene3D" id="3.40.1780.10">
    <property type="entry name" value="QueA-like"/>
    <property type="match status" value="1"/>
</dbReference>
<dbReference type="HOGENOM" id="CLU_039110_1_0_0"/>
<evidence type="ECO:0000313" key="14">
    <source>
        <dbReference type="EMBL" id="CAO81291.1"/>
    </source>
</evidence>
<accession>B0VJ80</accession>
<dbReference type="NCBIfam" id="TIGR00113">
    <property type="entry name" value="queA"/>
    <property type="match status" value="1"/>
</dbReference>
<dbReference type="EMBL" id="CU466930">
    <property type="protein sequence ID" value="CAO81291.1"/>
    <property type="molecule type" value="Genomic_DNA"/>
</dbReference>
<evidence type="ECO:0000256" key="8">
    <source>
        <dbReference type="ARBA" id="ARBA00052751"/>
    </source>
</evidence>
<dbReference type="InterPro" id="IPR003699">
    <property type="entry name" value="QueA"/>
</dbReference>
<dbReference type="Gene3D" id="2.40.10.240">
    <property type="entry name" value="QueA-like"/>
    <property type="match status" value="1"/>
</dbReference>
<dbReference type="InterPro" id="IPR036100">
    <property type="entry name" value="QueA_sf"/>
</dbReference>
<dbReference type="InterPro" id="IPR042119">
    <property type="entry name" value="QueA_dom2"/>
</dbReference>